<accession>A0A2J7ZL09</accession>
<sequence length="289" mass="30840">MSQLHEVMAAAVATVLVNGSAAGAEIARALPLLSAGVPASAAAAGHSSAHVPRAHGSAAEGAVQLAVAAVLCNVQRHAPALRAACAAVMLSLRPHMGPQPAEPPAGAPVRTPQRKRQASQEVVMLQHVKARPLSGRIATREAIEELGLGGLPDPQQRIKESVRKKLGALRNACRHGQNPLAGRTTQPAKLNTYSWRGTLLDAAAFLEADPSIAPLLDRRLDPMTRCTPMWRTSLSSVRSRFPEFEATGKKRRRHFVLRFNQQVADELDARKAKRGAKSLPDVGEEAEEP</sequence>
<reference evidence="2 3" key="1">
    <citation type="journal article" date="2017" name="Mol. Biol. Evol.">
        <title>The 4-celled Tetrabaena socialis nuclear genome reveals the essential components for genetic control of cell number at the origin of multicellularity in the volvocine lineage.</title>
        <authorList>
            <person name="Featherston J."/>
            <person name="Arakaki Y."/>
            <person name="Hanschen E.R."/>
            <person name="Ferris P.J."/>
            <person name="Michod R.E."/>
            <person name="Olson B.J.S.C."/>
            <person name="Nozaki H."/>
            <person name="Durand P.M."/>
        </authorList>
    </citation>
    <scope>NUCLEOTIDE SEQUENCE [LARGE SCALE GENOMIC DNA]</scope>
    <source>
        <strain evidence="2 3">NIES-571</strain>
    </source>
</reference>
<dbReference type="AlphaFoldDB" id="A0A2J7ZL09"/>
<name>A0A2J7ZL09_9CHLO</name>
<evidence type="ECO:0000313" key="3">
    <source>
        <dbReference type="Proteomes" id="UP000236333"/>
    </source>
</evidence>
<gene>
    <name evidence="2" type="ORF">TSOC_013187</name>
</gene>
<protein>
    <submittedName>
        <fullName evidence="2">Uncharacterized protein</fullName>
    </submittedName>
</protein>
<proteinExistence type="predicted"/>
<evidence type="ECO:0000256" key="1">
    <source>
        <dbReference type="SAM" id="MobiDB-lite"/>
    </source>
</evidence>
<dbReference type="EMBL" id="PGGS01001081">
    <property type="protein sequence ID" value="PNH00954.1"/>
    <property type="molecule type" value="Genomic_DNA"/>
</dbReference>
<feature type="region of interest" description="Disordered" evidence="1">
    <location>
        <begin position="267"/>
        <end position="289"/>
    </location>
</feature>
<evidence type="ECO:0000313" key="2">
    <source>
        <dbReference type="EMBL" id="PNH00954.1"/>
    </source>
</evidence>
<organism evidence="2 3">
    <name type="scientific">Tetrabaena socialis</name>
    <dbReference type="NCBI Taxonomy" id="47790"/>
    <lineage>
        <taxon>Eukaryota</taxon>
        <taxon>Viridiplantae</taxon>
        <taxon>Chlorophyta</taxon>
        <taxon>core chlorophytes</taxon>
        <taxon>Chlorophyceae</taxon>
        <taxon>CS clade</taxon>
        <taxon>Chlamydomonadales</taxon>
        <taxon>Tetrabaenaceae</taxon>
        <taxon>Tetrabaena</taxon>
    </lineage>
</organism>
<dbReference type="OrthoDB" id="546213at2759"/>
<keyword evidence="3" id="KW-1185">Reference proteome</keyword>
<comment type="caution">
    <text evidence="2">The sequence shown here is derived from an EMBL/GenBank/DDBJ whole genome shotgun (WGS) entry which is preliminary data.</text>
</comment>
<dbReference type="Proteomes" id="UP000236333">
    <property type="component" value="Unassembled WGS sequence"/>
</dbReference>